<dbReference type="EMBL" id="JAGSSW010000010">
    <property type="protein sequence ID" value="MBR8464603.1"/>
    <property type="molecule type" value="Genomic_DNA"/>
</dbReference>
<dbReference type="PANTHER" id="PTHR38030:SF2">
    <property type="entry name" value="PROTOPORPHYRINOGEN IX DEHYDROGENASE [QUINONE]"/>
    <property type="match status" value="1"/>
</dbReference>
<dbReference type="SUPFAM" id="SSF52218">
    <property type="entry name" value="Flavoproteins"/>
    <property type="match status" value="1"/>
</dbReference>
<accession>A0ABS5HK11</accession>
<feature type="domain" description="Flavodoxin-like" evidence="1">
    <location>
        <begin position="5"/>
        <end position="166"/>
    </location>
</feature>
<dbReference type="InterPro" id="IPR029039">
    <property type="entry name" value="Flavoprotein-like_sf"/>
</dbReference>
<evidence type="ECO:0000259" key="1">
    <source>
        <dbReference type="Pfam" id="PF12641"/>
    </source>
</evidence>
<dbReference type="Gene3D" id="3.40.50.360">
    <property type="match status" value="1"/>
</dbReference>
<dbReference type="Proteomes" id="UP000682951">
    <property type="component" value="Unassembled WGS sequence"/>
</dbReference>
<protein>
    <submittedName>
        <fullName evidence="2">Flavodoxin</fullName>
    </submittedName>
</protein>
<dbReference type="InterPro" id="IPR052200">
    <property type="entry name" value="Protoporphyrinogen_IX_DH"/>
</dbReference>
<organism evidence="2 3">
    <name type="scientific">Campylobacter anatolicus</name>
    <dbReference type="NCBI Taxonomy" id="2829105"/>
    <lineage>
        <taxon>Bacteria</taxon>
        <taxon>Pseudomonadati</taxon>
        <taxon>Campylobacterota</taxon>
        <taxon>Epsilonproteobacteria</taxon>
        <taxon>Campylobacterales</taxon>
        <taxon>Campylobacteraceae</taxon>
        <taxon>Campylobacter</taxon>
    </lineage>
</organism>
<proteinExistence type="predicted"/>
<dbReference type="PANTHER" id="PTHR38030">
    <property type="entry name" value="PROTOPORPHYRINOGEN IX DEHYDROGENASE [MENAQUINONE]"/>
    <property type="match status" value="1"/>
</dbReference>
<name>A0ABS5HK11_9BACT</name>
<comment type="caution">
    <text evidence="2">The sequence shown here is derived from an EMBL/GenBank/DDBJ whole genome shotgun (WGS) entry which is preliminary data.</text>
</comment>
<reference evidence="2 3" key="1">
    <citation type="submission" date="2021-04" db="EMBL/GenBank/DDBJ databases">
        <title>Molecular and phenotypic characterization and identification of bacterial isolates recovered from the Anatolian ground squirrels (Spermophilus xanthoprymnus) and which have the potential to form a new species in the Campylobacter genus.</title>
        <authorList>
            <person name="Aydin F."/>
            <person name="Abay S."/>
            <person name="Kayman T."/>
            <person name="Karakaya E."/>
            <person name="Mustak H.K."/>
            <person name="Mustak I.B."/>
            <person name="Bilgin N."/>
            <person name="Duzler A."/>
            <person name="Sahin O."/>
            <person name="Guran O."/>
            <person name="Saticioglu I.B."/>
        </authorList>
    </citation>
    <scope>NUCLEOTIDE SEQUENCE [LARGE SCALE GENOMIC DNA]</scope>
    <source>
        <strain evidence="3">faydin-G24</strain>
    </source>
</reference>
<dbReference type="InterPro" id="IPR008254">
    <property type="entry name" value="Flavodoxin/NO_synth"/>
</dbReference>
<gene>
    <name evidence="2" type="ORF">KDD93_08535</name>
</gene>
<sequence>MKKIVIYSSLTGNTRKVGEAIAAELGCKAFSFDDEAVSDISGYDFIAVGYYIDKGDADAHFKRYIKEHIKGKKVGLFITLGADPIEHGERSLQAGRELLAAGGNEILREFICQGAIDPAVIAQMIEMAEKMGEKAMHLITPERRATWAAAASHPDANDLINARAAFKGL</sequence>
<dbReference type="RefSeq" id="WP_212139580.1">
    <property type="nucleotide sequence ID" value="NZ_JAGSSW010000010.1"/>
</dbReference>
<keyword evidence="3" id="KW-1185">Reference proteome</keyword>
<evidence type="ECO:0000313" key="2">
    <source>
        <dbReference type="EMBL" id="MBR8464603.1"/>
    </source>
</evidence>
<evidence type="ECO:0000313" key="3">
    <source>
        <dbReference type="Proteomes" id="UP000682951"/>
    </source>
</evidence>
<dbReference type="Pfam" id="PF12641">
    <property type="entry name" value="Flavodoxin_3"/>
    <property type="match status" value="1"/>
</dbReference>